<proteinExistence type="predicted"/>
<comment type="caution">
    <text evidence="1">The sequence shown here is derived from an EMBL/GenBank/DDBJ whole genome shotgun (WGS) entry which is preliminary data.</text>
</comment>
<evidence type="ECO:0000313" key="2">
    <source>
        <dbReference type="Proteomes" id="UP001432027"/>
    </source>
</evidence>
<dbReference type="AlphaFoldDB" id="A0AAV5TGW5"/>
<accession>A0AAV5TGW5</accession>
<organism evidence="1 2">
    <name type="scientific">Pristionchus entomophagus</name>
    <dbReference type="NCBI Taxonomy" id="358040"/>
    <lineage>
        <taxon>Eukaryota</taxon>
        <taxon>Metazoa</taxon>
        <taxon>Ecdysozoa</taxon>
        <taxon>Nematoda</taxon>
        <taxon>Chromadorea</taxon>
        <taxon>Rhabditida</taxon>
        <taxon>Rhabditina</taxon>
        <taxon>Diplogasteromorpha</taxon>
        <taxon>Diplogasteroidea</taxon>
        <taxon>Neodiplogasteridae</taxon>
        <taxon>Pristionchus</taxon>
    </lineage>
</organism>
<evidence type="ECO:0000313" key="1">
    <source>
        <dbReference type="EMBL" id="GMS92901.1"/>
    </source>
</evidence>
<reference evidence="1" key="1">
    <citation type="submission" date="2023-10" db="EMBL/GenBank/DDBJ databases">
        <title>Genome assembly of Pristionchus species.</title>
        <authorList>
            <person name="Yoshida K."/>
            <person name="Sommer R.J."/>
        </authorList>
    </citation>
    <scope>NUCLEOTIDE SEQUENCE</scope>
    <source>
        <strain evidence="1">RS0144</strain>
    </source>
</reference>
<protein>
    <recommendedName>
        <fullName evidence="3">SGNH domain-containing protein</fullName>
    </recommendedName>
</protein>
<evidence type="ECO:0008006" key="3">
    <source>
        <dbReference type="Google" id="ProtNLM"/>
    </source>
</evidence>
<feature type="non-terminal residue" evidence="1">
    <location>
        <position position="102"/>
    </location>
</feature>
<gene>
    <name evidence="1" type="ORF">PENTCL1PPCAC_15076</name>
</gene>
<sequence>MAISLQKRLMKNQPADDLKGTIEAFQTKYANFHTRLDFINFPNLIKHNTSAALCAEEEGVCWWYNRKNQHSYFTDNIHFTDDGLELLRESYKSVLGSALERL</sequence>
<dbReference type="Proteomes" id="UP001432027">
    <property type="component" value="Unassembled WGS sequence"/>
</dbReference>
<name>A0AAV5TGW5_9BILA</name>
<keyword evidence="2" id="KW-1185">Reference proteome</keyword>
<dbReference type="EMBL" id="BTSX01000004">
    <property type="protein sequence ID" value="GMS92901.1"/>
    <property type="molecule type" value="Genomic_DNA"/>
</dbReference>